<reference evidence="3" key="1">
    <citation type="submission" date="2015-07" db="EMBL/GenBank/DDBJ databases">
        <title>Adaptation to a free-living lifestyle via gene acquisitions in the diplomonad Trepomonas sp. PC1.</title>
        <authorList>
            <person name="Xu F."/>
            <person name="Jerlstrom-Hultqvist J."/>
            <person name="Kolisko M."/>
            <person name="Simpson A.G.B."/>
            <person name="Roger A.J."/>
            <person name="Svard S.G."/>
            <person name="Andersson J.O."/>
        </authorList>
    </citation>
    <scope>NUCLEOTIDE SEQUENCE</scope>
    <source>
        <strain evidence="3">PC1</strain>
    </source>
</reference>
<dbReference type="SUPFAM" id="SSF52075">
    <property type="entry name" value="Outer arm dynein light chain 1"/>
    <property type="match status" value="1"/>
</dbReference>
<dbReference type="InterPro" id="IPR001611">
    <property type="entry name" value="Leu-rich_rpt"/>
</dbReference>
<organism evidence="3">
    <name type="scientific">Trepomonas sp. PC1</name>
    <dbReference type="NCBI Taxonomy" id="1076344"/>
    <lineage>
        <taxon>Eukaryota</taxon>
        <taxon>Metamonada</taxon>
        <taxon>Diplomonadida</taxon>
        <taxon>Hexamitidae</taxon>
        <taxon>Hexamitinae</taxon>
        <taxon>Trepomonas</taxon>
    </lineage>
</organism>
<feature type="non-terminal residue" evidence="3">
    <location>
        <position position="1"/>
    </location>
</feature>
<name>A0A146K6I6_9EUKA</name>
<keyword evidence="1" id="KW-0433">Leucine-rich repeat</keyword>
<dbReference type="AlphaFoldDB" id="A0A146K6I6"/>
<evidence type="ECO:0000313" key="3">
    <source>
        <dbReference type="EMBL" id="JAP91256.1"/>
    </source>
</evidence>
<dbReference type="PANTHER" id="PTHR18849:SF0">
    <property type="entry name" value="CILIA- AND FLAGELLA-ASSOCIATED PROTEIN 410-RELATED"/>
    <property type="match status" value="1"/>
</dbReference>
<dbReference type="PANTHER" id="PTHR18849">
    <property type="entry name" value="LEUCINE RICH REPEAT PROTEIN"/>
    <property type="match status" value="1"/>
</dbReference>
<evidence type="ECO:0000256" key="1">
    <source>
        <dbReference type="ARBA" id="ARBA00022614"/>
    </source>
</evidence>
<protein>
    <submittedName>
        <fullName evidence="3">Leucine rich repeats-containing protein</fullName>
    </submittedName>
</protein>
<dbReference type="InterPro" id="IPR032675">
    <property type="entry name" value="LRR_dom_sf"/>
</dbReference>
<gene>
    <name evidence="3" type="ORF">TPC1_17184</name>
</gene>
<dbReference type="Pfam" id="PF23952">
    <property type="entry name" value="LRR_EndoS"/>
    <property type="match status" value="1"/>
</dbReference>
<keyword evidence="2" id="KW-0677">Repeat</keyword>
<proteinExistence type="predicted"/>
<dbReference type="Gene3D" id="3.80.10.10">
    <property type="entry name" value="Ribonuclease Inhibitor"/>
    <property type="match status" value="1"/>
</dbReference>
<dbReference type="EMBL" id="GDID01005350">
    <property type="protein sequence ID" value="JAP91256.1"/>
    <property type="molecule type" value="Transcribed_RNA"/>
</dbReference>
<dbReference type="PROSITE" id="PS51450">
    <property type="entry name" value="LRR"/>
    <property type="match status" value="2"/>
</dbReference>
<accession>A0A146K6I6</accession>
<evidence type="ECO:0000256" key="2">
    <source>
        <dbReference type="ARBA" id="ARBA00022737"/>
    </source>
</evidence>
<sequence>SDQQKFSKKNGCVIVGPTLSIVNNDKIFDLTGIESFSNLQQLRIINCKNLSLTGIEHTSRTLNFIQFLHVPVFDLFSFPILENVRFLELNDCKLVDISQCSKMKNVEILNLQNNHIHCIQGLKPLQNLKQLDLSRNRIRDHKQLFYLNFLPNLQSVLLVENPFIFDPLHKISAGQIWIQQLKVFCIQKAHNNIDLVRKPFSEQIYQENIIFDNIISLQNSILFEQRMYKRVEYKNSVKKHLTKKQTKIWLLMMQFESLAQLLELEIGNQ</sequence>